<comment type="caution">
    <text evidence="1">The sequence shown here is derived from an EMBL/GenBank/DDBJ whole genome shotgun (WGS) entry which is preliminary data.</text>
</comment>
<evidence type="ECO:0000313" key="1">
    <source>
        <dbReference type="EMBL" id="MBB6096968.1"/>
    </source>
</evidence>
<dbReference type="EMBL" id="JACHHG010000001">
    <property type="protein sequence ID" value="MBB6096968.1"/>
    <property type="molecule type" value="Genomic_DNA"/>
</dbReference>
<dbReference type="RefSeq" id="WP_183983908.1">
    <property type="nucleotide sequence ID" value="NZ_JACHHG010000001.1"/>
</dbReference>
<gene>
    <name evidence="1" type="ORF">HNR42_000380</name>
</gene>
<dbReference type="Proteomes" id="UP000569951">
    <property type="component" value="Unassembled WGS sequence"/>
</dbReference>
<reference evidence="1 2" key="1">
    <citation type="submission" date="2020-08" db="EMBL/GenBank/DDBJ databases">
        <title>Genomic Encyclopedia of Type Strains, Phase IV (KMG-IV): sequencing the most valuable type-strain genomes for metagenomic binning, comparative biology and taxonomic classification.</title>
        <authorList>
            <person name="Goeker M."/>
        </authorList>
    </citation>
    <scope>NUCLEOTIDE SEQUENCE [LARGE SCALE GENOMIC DNA]</scope>
    <source>
        <strain evidence="1 2">DSM 21458</strain>
    </source>
</reference>
<evidence type="ECO:0000313" key="2">
    <source>
        <dbReference type="Proteomes" id="UP000569951"/>
    </source>
</evidence>
<accession>A0A841HYF2</accession>
<protein>
    <submittedName>
        <fullName evidence="1">Uncharacterized protein</fullName>
    </submittedName>
</protein>
<dbReference type="InterPro" id="IPR036390">
    <property type="entry name" value="WH_DNA-bd_sf"/>
</dbReference>
<sequence length="159" mass="17149">MITSISRRKYLSQDRVEHDVFTLLSSDGPLSAARIAQSTASSVPRVLAALDSLCSQGLIQLRYFAPGNSQNRSRCEYQLAHSGLPTVPTGPLDSVAARVHQHLLASPDTGWHIARKLGLPVQTVILGLAALEANALLSYRCVGNIVIFRATPQDEPVHA</sequence>
<proteinExistence type="predicted"/>
<organism evidence="1 2">
    <name type="scientific">Deinobacterium chartae</name>
    <dbReference type="NCBI Taxonomy" id="521158"/>
    <lineage>
        <taxon>Bacteria</taxon>
        <taxon>Thermotogati</taxon>
        <taxon>Deinococcota</taxon>
        <taxon>Deinococci</taxon>
        <taxon>Deinococcales</taxon>
        <taxon>Deinococcaceae</taxon>
        <taxon>Deinobacterium</taxon>
    </lineage>
</organism>
<dbReference type="AlphaFoldDB" id="A0A841HYF2"/>
<dbReference type="SUPFAM" id="SSF46785">
    <property type="entry name" value="Winged helix' DNA-binding domain"/>
    <property type="match status" value="1"/>
</dbReference>
<keyword evidence="2" id="KW-1185">Reference proteome</keyword>
<name>A0A841HYF2_9DEIO</name>